<dbReference type="Pfam" id="PF16326">
    <property type="entry name" value="ABC_tran_CTD"/>
    <property type="match status" value="1"/>
</dbReference>
<dbReference type="PANTHER" id="PTHR42855:SF1">
    <property type="entry name" value="ABC TRANSPORTER DOMAIN-CONTAINING PROTEIN"/>
    <property type="match status" value="1"/>
</dbReference>
<keyword evidence="6" id="KW-0547">Nucleotide-binding</keyword>
<dbReference type="FunFam" id="3.40.50.300:FF:000183">
    <property type="entry name" value="ABC transporter ATP-binding protein yjjK"/>
    <property type="match status" value="1"/>
</dbReference>
<keyword evidence="4" id="KW-0699">rRNA-binding</keyword>
<proteinExistence type="inferred from homology"/>
<dbReference type="FunFam" id="3.40.50.300:FF:000011">
    <property type="entry name" value="Putative ABC transporter ATP-binding component"/>
    <property type="match status" value="1"/>
</dbReference>
<dbReference type="Proteomes" id="UP000216446">
    <property type="component" value="Unassembled WGS sequence"/>
</dbReference>
<dbReference type="SUPFAM" id="SSF52540">
    <property type="entry name" value="P-loop containing nucleoside triphosphate hydrolases"/>
    <property type="match status" value="2"/>
</dbReference>
<dbReference type="GO" id="GO:0006417">
    <property type="term" value="P:regulation of translation"/>
    <property type="evidence" value="ECO:0007669"/>
    <property type="project" value="UniProtKB-KW"/>
</dbReference>
<evidence type="ECO:0000256" key="7">
    <source>
        <dbReference type="ARBA" id="ARBA00022801"/>
    </source>
</evidence>
<accession>A0A259TY65</accession>
<dbReference type="GO" id="GO:0000049">
    <property type="term" value="F:tRNA binding"/>
    <property type="evidence" value="ECO:0007669"/>
    <property type="project" value="UniProtKB-KW"/>
</dbReference>
<keyword evidence="8" id="KW-0067">ATP-binding</keyword>
<dbReference type="PROSITE" id="PS50893">
    <property type="entry name" value="ABC_TRANSPORTER_2"/>
    <property type="match status" value="2"/>
</dbReference>
<dbReference type="CDD" id="cd03221">
    <property type="entry name" value="ABCF_EF-3"/>
    <property type="match status" value="2"/>
</dbReference>
<dbReference type="InterPro" id="IPR003593">
    <property type="entry name" value="AAA+_ATPase"/>
</dbReference>
<dbReference type="Pfam" id="PF12848">
    <property type="entry name" value="ABC_tran_Xtn"/>
    <property type="match status" value="1"/>
</dbReference>
<dbReference type="AlphaFoldDB" id="A0A259TY65"/>
<gene>
    <name evidence="14" type="ORF">BSZ36_06825</name>
</gene>
<dbReference type="PROSITE" id="PS00211">
    <property type="entry name" value="ABC_TRANSPORTER_1"/>
    <property type="match status" value="2"/>
</dbReference>
<keyword evidence="11" id="KW-0648">Protein biosynthesis</keyword>
<evidence type="ECO:0000256" key="3">
    <source>
        <dbReference type="ARBA" id="ARBA00022555"/>
    </source>
</evidence>
<evidence type="ECO:0000256" key="12">
    <source>
        <dbReference type="SAM" id="MobiDB-lite"/>
    </source>
</evidence>
<keyword evidence="9" id="KW-0810">Translation regulation</keyword>
<keyword evidence="10" id="KW-0694">RNA-binding</keyword>
<dbReference type="InParanoid" id="A0A259TY65"/>
<dbReference type="GO" id="GO:0003677">
    <property type="term" value="F:DNA binding"/>
    <property type="evidence" value="ECO:0007669"/>
    <property type="project" value="InterPro"/>
</dbReference>
<keyword evidence="15" id="KW-1185">Reference proteome</keyword>
<keyword evidence="2" id="KW-0963">Cytoplasm</keyword>
<dbReference type="PANTHER" id="PTHR42855">
    <property type="entry name" value="ABC TRANSPORTER ATP-BINDING SUBUNIT"/>
    <property type="match status" value="1"/>
</dbReference>
<dbReference type="GO" id="GO:0005524">
    <property type="term" value="F:ATP binding"/>
    <property type="evidence" value="ECO:0007669"/>
    <property type="project" value="UniProtKB-KW"/>
</dbReference>
<evidence type="ECO:0000256" key="9">
    <source>
        <dbReference type="ARBA" id="ARBA00022845"/>
    </source>
</evidence>
<feature type="domain" description="ABC transporter" evidence="13">
    <location>
        <begin position="4"/>
        <end position="256"/>
    </location>
</feature>
<evidence type="ECO:0000256" key="5">
    <source>
        <dbReference type="ARBA" id="ARBA00022737"/>
    </source>
</evidence>
<dbReference type="Pfam" id="PF00005">
    <property type="entry name" value="ABC_tran"/>
    <property type="match status" value="2"/>
</dbReference>
<evidence type="ECO:0000256" key="2">
    <source>
        <dbReference type="ARBA" id="ARBA00022490"/>
    </source>
</evidence>
<evidence type="ECO:0000256" key="6">
    <source>
        <dbReference type="ARBA" id="ARBA00022741"/>
    </source>
</evidence>
<evidence type="ECO:0000313" key="14">
    <source>
        <dbReference type="EMBL" id="OZC02713.1"/>
    </source>
</evidence>
<dbReference type="Gene3D" id="3.40.50.300">
    <property type="entry name" value="P-loop containing nucleotide triphosphate hydrolases"/>
    <property type="match status" value="2"/>
</dbReference>
<dbReference type="GO" id="GO:0016887">
    <property type="term" value="F:ATP hydrolysis activity"/>
    <property type="evidence" value="ECO:0007669"/>
    <property type="project" value="InterPro"/>
</dbReference>
<evidence type="ECO:0000256" key="8">
    <source>
        <dbReference type="ARBA" id="ARBA00022840"/>
    </source>
</evidence>
<dbReference type="GO" id="GO:0006412">
    <property type="term" value="P:translation"/>
    <property type="evidence" value="ECO:0007669"/>
    <property type="project" value="UniProtKB-KW"/>
</dbReference>
<keyword evidence="5" id="KW-0677">Repeat</keyword>
<protein>
    <recommendedName>
        <fullName evidence="13">ABC transporter domain-containing protein</fullName>
    </recommendedName>
</protein>
<dbReference type="RefSeq" id="WP_094547231.1">
    <property type="nucleotide sequence ID" value="NZ_MQWB01000001.1"/>
</dbReference>
<dbReference type="InterPro" id="IPR003439">
    <property type="entry name" value="ABC_transporter-like_ATP-bd"/>
</dbReference>
<evidence type="ECO:0000259" key="13">
    <source>
        <dbReference type="PROSITE" id="PS50893"/>
    </source>
</evidence>
<dbReference type="InterPro" id="IPR027417">
    <property type="entry name" value="P-loop_NTPase"/>
</dbReference>
<evidence type="ECO:0000256" key="4">
    <source>
        <dbReference type="ARBA" id="ARBA00022730"/>
    </source>
</evidence>
<dbReference type="InterPro" id="IPR017871">
    <property type="entry name" value="ABC_transporter-like_CS"/>
</dbReference>
<dbReference type="SMART" id="SM00382">
    <property type="entry name" value="AAA"/>
    <property type="match status" value="2"/>
</dbReference>
<feature type="domain" description="ABC transporter" evidence="13">
    <location>
        <begin position="319"/>
        <end position="539"/>
    </location>
</feature>
<evidence type="ECO:0000256" key="1">
    <source>
        <dbReference type="ARBA" id="ARBA00005868"/>
    </source>
</evidence>
<evidence type="ECO:0000256" key="10">
    <source>
        <dbReference type="ARBA" id="ARBA00022884"/>
    </source>
</evidence>
<dbReference type="OrthoDB" id="1521973at2"/>
<dbReference type="InterPro" id="IPR032781">
    <property type="entry name" value="ABC_tran_Xtn"/>
</dbReference>
<feature type="region of interest" description="Disordered" evidence="12">
    <location>
        <begin position="538"/>
        <end position="569"/>
    </location>
</feature>
<comment type="caution">
    <text evidence="14">The sequence shown here is derived from an EMBL/GenBank/DDBJ whole genome shotgun (WGS) entry which is preliminary data.</text>
</comment>
<dbReference type="EMBL" id="MQWB01000001">
    <property type="protein sequence ID" value="OZC02713.1"/>
    <property type="molecule type" value="Genomic_DNA"/>
</dbReference>
<dbReference type="GO" id="GO:0019843">
    <property type="term" value="F:rRNA binding"/>
    <property type="evidence" value="ECO:0007669"/>
    <property type="project" value="UniProtKB-KW"/>
</dbReference>
<dbReference type="InterPro" id="IPR037118">
    <property type="entry name" value="Val-tRNA_synth_C_sf"/>
</dbReference>
<name>A0A259TY65_9BACT</name>
<reference evidence="14 15" key="1">
    <citation type="submission" date="2016-11" db="EMBL/GenBank/DDBJ databases">
        <title>Study of marine rhodopsin-containing bacteria.</title>
        <authorList>
            <person name="Yoshizawa S."/>
            <person name="Kumagai Y."/>
            <person name="Kogure K."/>
        </authorList>
    </citation>
    <scope>NUCLEOTIDE SEQUENCE [LARGE SCALE GENOMIC DNA]</scope>
    <source>
        <strain evidence="14 15">SG-29</strain>
    </source>
</reference>
<dbReference type="Gene3D" id="1.10.287.380">
    <property type="entry name" value="Valyl-tRNA synthetase, C-terminal domain"/>
    <property type="match status" value="1"/>
</dbReference>
<sequence length="635" mass="69643">MALLTFDRVRKDYGTKPLLDEVSFVIEADEKVGVIGANGSGKTTLLRLASGVEPPDGGRIIKGSGARIGYLPQRPELTPEDTVLDAVFAGDGPMATVLRDYEKTVHAMEHGDTNPALIQRMTDLAHKLDASGGWDLEAQARAVLDRLGITDLDQTVGTLSGGQRKRVALARVLVERPDLLILDEPTNHLDAETVGWLEDFIQSWTGALLLVTHDRYVLDRVTNRMLEVGGGEVERYVGTYSDYLAAKAEKEMQAEAAEATRANLAKRELAWLRRGAKARTSKSKHRIAKAHELLDAAPEAAGAEIEIASATTRLGKKVIEMQRVTKGYDGRTLVRDFTYGFTRNDRVGIIGPNGAGKTTLLEMITGRLAPDSGTVERGPTVSIGYFDQESRILDDEKRLIDIVTDVAENVKTADGSIITAGQMLERFLFPGKQQYTPVGLLSGGERRRLVLLRVLMGAPNVLILDEPTNDLDIPTLVALEDYLDTFAGCLITVSHDRYFLDRTAEHLFRFEEDGRLREIPGNYSAWLEIEAREKAAEQARTKAAKAAPAPAPVQTSAPEASGEAPKKLTYAEKRELGDVEARIEAAETRQPELEALLAEHATDADKVVEYSKELGALLKQMEADVERWAELAERA</sequence>
<evidence type="ECO:0000313" key="15">
    <source>
        <dbReference type="Proteomes" id="UP000216446"/>
    </source>
</evidence>
<dbReference type="InterPro" id="IPR051309">
    <property type="entry name" value="ABCF_ATPase"/>
</dbReference>
<keyword evidence="7" id="KW-0378">Hydrolase</keyword>
<comment type="similarity">
    <text evidence="1">Belongs to the ABC transporter superfamily. ABCF family. Translational throttle EttA subfamily.</text>
</comment>
<organism evidence="14 15">
    <name type="scientific">Rubricoccus marinus</name>
    <dbReference type="NCBI Taxonomy" id="716817"/>
    <lineage>
        <taxon>Bacteria</taxon>
        <taxon>Pseudomonadati</taxon>
        <taxon>Rhodothermota</taxon>
        <taxon>Rhodothermia</taxon>
        <taxon>Rhodothermales</taxon>
        <taxon>Rubricoccaceae</taxon>
        <taxon>Rubricoccus</taxon>
    </lineage>
</organism>
<evidence type="ECO:0000256" key="11">
    <source>
        <dbReference type="ARBA" id="ARBA00022917"/>
    </source>
</evidence>
<dbReference type="InterPro" id="IPR032524">
    <property type="entry name" value="ABC_tran_C"/>
</dbReference>
<keyword evidence="3" id="KW-0820">tRNA-binding</keyword>